<evidence type="ECO:0008006" key="6">
    <source>
        <dbReference type="Google" id="ProtNLM"/>
    </source>
</evidence>
<reference evidence="4" key="1">
    <citation type="submission" date="2013-10" db="EMBL/GenBank/DDBJ databases">
        <title>Genomic analysis of the causative agents of coccidiosis in chickens.</title>
        <authorList>
            <person name="Reid A.J."/>
            <person name="Blake D."/>
            <person name="Billington K."/>
            <person name="Browne H."/>
            <person name="Dunn M."/>
            <person name="Hung S."/>
            <person name="Kawahara F."/>
            <person name="Miranda-Saavedra D."/>
            <person name="Mourier T."/>
            <person name="Nagra H."/>
            <person name="Otto T.D."/>
            <person name="Rawlings N."/>
            <person name="Sanchez A."/>
            <person name="Sanders M."/>
            <person name="Subramaniam C."/>
            <person name="Tay Y."/>
            <person name="Dear P."/>
            <person name="Doerig C."/>
            <person name="Gruber A."/>
            <person name="Parkinson J."/>
            <person name="Shirley M."/>
            <person name="Wan K.L."/>
            <person name="Berriman M."/>
            <person name="Tomley F."/>
            <person name="Pain A."/>
        </authorList>
    </citation>
    <scope>NUCLEOTIDE SEQUENCE [LARGE SCALE GENOMIC DNA]</scope>
    <source>
        <strain evidence="4">Houghton</strain>
    </source>
</reference>
<feature type="compositionally biased region" description="Polar residues" evidence="1">
    <location>
        <begin position="355"/>
        <end position="366"/>
    </location>
</feature>
<name>U6KJM4_9EIME</name>
<feature type="transmembrane region" description="Helical" evidence="2">
    <location>
        <begin position="314"/>
        <end position="338"/>
    </location>
</feature>
<dbReference type="RefSeq" id="XP_037878740.1">
    <property type="nucleotide sequence ID" value="XM_038022886.1"/>
</dbReference>
<proteinExistence type="predicted"/>
<organism evidence="4 5">
    <name type="scientific">Eimeria mitis</name>
    <dbReference type="NCBI Taxonomy" id="44415"/>
    <lineage>
        <taxon>Eukaryota</taxon>
        <taxon>Sar</taxon>
        <taxon>Alveolata</taxon>
        <taxon>Apicomplexa</taxon>
        <taxon>Conoidasida</taxon>
        <taxon>Coccidia</taxon>
        <taxon>Eucoccidiorida</taxon>
        <taxon>Eimeriorina</taxon>
        <taxon>Eimeriidae</taxon>
        <taxon>Eimeria</taxon>
    </lineage>
</organism>
<dbReference type="EMBL" id="HG736013">
    <property type="protein sequence ID" value="CDJ36452.1"/>
    <property type="molecule type" value="Genomic_DNA"/>
</dbReference>
<feature type="compositionally biased region" description="Acidic residues" evidence="1">
    <location>
        <begin position="380"/>
        <end position="392"/>
    </location>
</feature>
<protein>
    <recommendedName>
        <fullName evidence="6">EGF-like domain-containing protein</fullName>
    </recommendedName>
</protein>
<feature type="signal peptide" evidence="3">
    <location>
        <begin position="1"/>
        <end position="23"/>
    </location>
</feature>
<reference evidence="4" key="2">
    <citation type="submission" date="2013-10" db="EMBL/GenBank/DDBJ databases">
        <authorList>
            <person name="Aslett M."/>
        </authorList>
    </citation>
    <scope>NUCLEOTIDE SEQUENCE [LARGE SCALE GENOMIC DNA]</scope>
    <source>
        <strain evidence="4">Houghton</strain>
    </source>
</reference>
<evidence type="ECO:0000313" key="5">
    <source>
        <dbReference type="Proteomes" id="UP000030744"/>
    </source>
</evidence>
<evidence type="ECO:0000313" key="4">
    <source>
        <dbReference type="EMBL" id="CDJ36452.1"/>
    </source>
</evidence>
<feature type="chain" id="PRO_5004672790" description="EGF-like domain-containing protein" evidence="3">
    <location>
        <begin position="24"/>
        <end position="400"/>
    </location>
</feature>
<accession>U6KJM4</accession>
<dbReference type="VEuPathDB" id="ToxoDB:EMH_0086140"/>
<keyword evidence="2" id="KW-0472">Membrane</keyword>
<keyword evidence="3" id="KW-0732">Signal</keyword>
<feature type="region of interest" description="Disordered" evidence="1">
    <location>
        <begin position="355"/>
        <end position="400"/>
    </location>
</feature>
<dbReference type="GeneID" id="60404429"/>
<dbReference type="AlphaFoldDB" id="U6KJM4"/>
<keyword evidence="2" id="KW-0812">Transmembrane</keyword>
<feature type="compositionally biased region" description="Low complexity" evidence="1">
    <location>
        <begin position="144"/>
        <end position="156"/>
    </location>
</feature>
<dbReference type="OrthoDB" id="348914at2759"/>
<dbReference type="Proteomes" id="UP000030744">
    <property type="component" value="Unassembled WGS sequence"/>
</dbReference>
<feature type="compositionally biased region" description="Low complexity" evidence="1">
    <location>
        <begin position="278"/>
        <end position="299"/>
    </location>
</feature>
<evidence type="ECO:0000256" key="1">
    <source>
        <dbReference type="SAM" id="MobiDB-lite"/>
    </source>
</evidence>
<sequence length="400" mass="41573">MRRLAVCFLALLCCLLHFQYSSGSAATQRELEKQNEASVLAEKGTNSSEAAVDLPAVDAAAGATEKTQVIDGGTKLVRDAQNASDGISSSKEITLGQHAQDTVGHAPDASYAPPRNIENHPGGAPEALSASAAEVDGAAGIATSGQSPSSEGAAPAPASPPFPPSGGRIVVGGWRPQQHVKRHDGLLLKAALLLGGGSGGSVGTGEGRAPGDATASAREAEGSMAAQRAKAPLTCDDLPCGEGQLMCYGPIRGRFVCTCRLGFELHRWGRQAVCVDPRSSSSNGGVSRSSRRSSAGTSRVQGAVGNSKESKWTIVWAVVGAVVGVLLLGLLAWGALSWHRRRKDPVSRSVQEEFSSLLDDQSSTKSFGLRRGNRSRRQEEEESLESEAGEPEETGKQISV</sequence>
<evidence type="ECO:0000256" key="2">
    <source>
        <dbReference type="SAM" id="Phobius"/>
    </source>
</evidence>
<feature type="region of interest" description="Disordered" evidence="1">
    <location>
        <begin position="101"/>
        <end position="171"/>
    </location>
</feature>
<evidence type="ECO:0000256" key="3">
    <source>
        <dbReference type="SAM" id="SignalP"/>
    </source>
</evidence>
<keyword evidence="5" id="KW-1185">Reference proteome</keyword>
<gene>
    <name evidence="4" type="ORF">EMH_0086140</name>
</gene>
<keyword evidence="2" id="KW-1133">Transmembrane helix</keyword>
<feature type="region of interest" description="Disordered" evidence="1">
    <location>
        <begin position="276"/>
        <end position="303"/>
    </location>
</feature>